<dbReference type="EMBL" id="MTLA01000262">
    <property type="protein sequence ID" value="OOP66814.1"/>
    <property type="molecule type" value="Genomic_DNA"/>
</dbReference>
<dbReference type="InterPro" id="IPR007801">
    <property type="entry name" value="MbnB/TglH/ChrH"/>
</dbReference>
<evidence type="ECO:0000313" key="2">
    <source>
        <dbReference type="Proteomes" id="UP000189761"/>
    </source>
</evidence>
<protein>
    <recommendedName>
        <fullName evidence="3">DUF692 family protein</fullName>
    </recommendedName>
</protein>
<gene>
    <name evidence="1" type="ORF">BWZ43_18905</name>
</gene>
<dbReference type="RefSeq" id="WP_078110942.1">
    <property type="nucleotide sequence ID" value="NZ_CP065424.1"/>
</dbReference>
<reference evidence="1 2" key="1">
    <citation type="submission" date="2017-01" db="EMBL/GenBank/DDBJ databases">
        <title>Draft genome sequence of Bacillus oleronius.</title>
        <authorList>
            <person name="Allam M."/>
        </authorList>
    </citation>
    <scope>NUCLEOTIDE SEQUENCE [LARGE SCALE GENOMIC DNA]</scope>
    <source>
        <strain evidence="1 2">DSM 9356</strain>
    </source>
</reference>
<dbReference type="AlphaFoldDB" id="A0A8E2LE32"/>
<evidence type="ECO:0008006" key="3">
    <source>
        <dbReference type="Google" id="ProtNLM"/>
    </source>
</evidence>
<sequence>MKVAVNYSTEAEQLIKDSLIDVDVFKCPDFSRELIQRAERTKPCYVHFGLNAGSGQIENVDWTLIKELKNWTQTPYVNVHAVAYSKHYPEFDVLTDEPSHINLVVDAVIRDIEIVADKIGIENVIMENVICRGKGDNMMKSVIDPIVLSEIVRRTGCAFLLDTAHAQMTSICLGLNVKEYISQLPVSSLKELHITGIQKDENGRLRDSMPMTKDDWELASWVLRKIENAEFSKPWVVAMEYGGVGPAFEWRSEENVLAEQVPEFYKMVKLNQH</sequence>
<comment type="caution">
    <text evidence="1">The sequence shown here is derived from an EMBL/GenBank/DDBJ whole genome shotgun (WGS) entry which is preliminary data.</text>
</comment>
<dbReference type="Proteomes" id="UP000189761">
    <property type="component" value="Unassembled WGS sequence"/>
</dbReference>
<dbReference type="Pfam" id="PF05114">
    <property type="entry name" value="MbnB_TglH_ChrH"/>
    <property type="match status" value="1"/>
</dbReference>
<keyword evidence="2" id="KW-1185">Reference proteome</keyword>
<name>A0A8E2LE32_9BACI</name>
<dbReference type="Gene3D" id="3.20.20.150">
    <property type="entry name" value="Divalent-metal-dependent TIM barrel enzymes"/>
    <property type="match status" value="1"/>
</dbReference>
<proteinExistence type="predicted"/>
<organism evidence="1 2">
    <name type="scientific">Heyndrickxia oleronia</name>
    <dbReference type="NCBI Taxonomy" id="38875"/>
    <lineage>
        <taxon>Bacteria</taxon>
        <taxon>Bacillati</taxon>
        <taxon>Bacillota</taxon>
        <taxon>Bacilli</taxon>
        <taxon>Bacillales</taxon>
        <taxon>Bacillaceae</taxon>
        <taxon>Heyndrickxia</taxon>
    </lineage>
</organism>
<evidence type="ECO:0000313" key="1">
    <source>
        <dbReference type="EMBL" id="OOP66814.1"/>
    </source>
</evidence>
<accession>A0A8E2LE32</accession>